<evidence type="ECO:0000256" key="2">
    <source>
        <dbReference type="SAM" id="Phobius"/>
    </source>
</evidence>
<keyword evidence="1" id="KW-0175">Coiled coil</keyword>
<comment type="caution">
    <text evidence="3">The sequence shown here is derived from an EMBL/GenBank/DDBJ whole genome shotgun (WGS) entry which is preliminary data.</text>
</comment>
<evidence type="ECO:0000313" key="3">
    <source>
        <dbReference type="EMBL" id="KDM91387.1"/>
    </source>
</evidence>
<gene>
    <name evidence="3" type="ORF">EA58_12570</name>
</gene>
<keyword evidence="4" id="KW-1185">Reference proteome</keyword>
<protein>
    <submittedName>
        <fullName evidence="3">Uncharacterized protein</fullName>
    </submittedName>
</protein>
<evidence type="ECO:0000313" key="4">
    <source>
        <dbReference type="Proteomes" id="UP000027192"/>
    </source>
</evidence>
<dbReference type="AlphaFoldDB" id="A0A066RUK8"/>
<feature type="transmembrane region" description="Helical" evidence="2">
    <location>
        <begin position="484"/>
        <end position="506"/>
    </location>
</feature>
<sequence length="612" mass="69116">MDLNNISMTFSGEDSRIIGTSIGDLKILKFTIKSSSDLEKAIDGESEELTPLNYMRSFVRVVCYPIESLIDGNKPDYYPLSVDDVRKLSIDELNEIAGEFIRVNKYLYREKKRIENDEDDKVSVTYRPGKVLYSKKESESNVEYLYRLQVKQKGKRSKAADILRESVLNELKPSHFMSGNVFKDVNLSDSFNNGVYGVGTGMDKNMPSIGDIYANKLGFEKINPFQGVALTPEIELFKNEFDNYGVLNKPHSYLNIPYPLQDKINTIDTITSGVYNIIPPLGDVFNSNFDALKIPISQGVGDIFKNDLLKGHSHFSDILNKDIVNTLTLGESLTNTIQGVDPITLGVAGGVTKFGGDLGKDSNFENKIHEGFRKQPTRFNFNLPDRYDELFYESKKAEIEKEEKRLKPLNDMSESLAVLVEVSTKTAEFTVEMNKTQLKVADEIKSSGDESSKLAREGIDISKKSLELSDKGIKLSDKSVKLNYIVIGLTLLGVFVSFGGVAYSIYQSIESDEKSNSEMVVLSKGLNRFSQEFSELSKTLKSSVEQNNQQVIKEVELIKENSAIQEKYYDELLQKQRDESERLQKIIEIQEKKIVELERKISIAPKQKHLNN</sequence>
<dbReference type="RefSeq" id="WP_036752935.1">
    <property type="nucleotide sequence ID" value="NZ_JAGSGC010000027.1"/>
</dbReference>
<name>A0A066RUK8_9GAMM</name>
<dbReference type="STRING" id="1654360.EA58_12570"/>
<dbReference type="EMBL" id="JMIB01000023">
    <property type="protein sequence ID" value="KDM91387.1"/>
    <property type="molecule type" value="Genomic_DNA"/>
</dbReference>
<keyword evidence="2" id="KW-1133">Transmembrane helix</keyword>
<accession>A0A066RUK8</accession>
<keyword evidence="2" id="KW-0472">Membrane</keyword>
<feature type="coiled-coil region" evidence="1">
    <location>
        <begin position="541"/>
        <end position="600"/>
    </location>
</feature>
<evidence type="ECO:0000256" key="1">
    <source>
        <dbReference type="SAM" id="Coils"/>
    </source>
</evidence>
<dbReference type="Proteomes" id="UP000027192">
    <property type="component" value="Unassembled WGS sequence"/>
</dbReference>
<reference evidence="3 4" key="1">
    <citation type="submission" date="2014-04" db="EMBL/GenBank/DDBJ databases">
        <title>Draft genome sequence of Photobacterium halotolerans S2753: a solonamide, ngercheumicin and holomycin producer.</title>
        <authorList>
            <person name="Machado H.R."/>
            <person name="Gram L."/>
        </authorList>
    </citation>
    <scope>NUCLEOTIDE SEQUENCE [LARGE SCALE GENOMIC DNA]</scope>
    <source>
        <strain evidence="3 4">S2753</strain>
    </source>
</reference>
<keyword evidence="2" id="KW-0812">Transmembrane</keyword>
<organism evidence="3 4">
    <name type="scientific">Photobacterium galatheae</name>
    <dbReference type="NCBI Taxonomy" id="1654360"/>
    <lineage>
        <taxon>Bacteria</taxon>
        <taxon>Pseudomonadati</taxon>
        <taxon>Pseudomonadota</taxon>
        <taxon>Gammaproteobacteria</taxon>
        <taxon>Vibrionales</taxon>
        <taxon>Vibrionaceae</taxon>
        <taxon>Photobacterium</taxon>
    </lineage>
</organism>
<proteinExistence type="predicted"/>